<proteinExistence type="predicted"/>
<reference evidence="1" key="1">
    <citation type="journal article" date="2022" name="Front. Microbiol.">
        <title>New perspectives on an old grouping: The genomic and phenotypic variability of Oxalobacter formigenes and the implications for calcium oxalate stone prevention.</title>
        <authorList>
            <person name="Chmiel J.A."/>
            <person name="Carr C."/>
            <person name="Stuivenberg G.A."/>
            <person name="Venema R."/>
            <person name="Chanyi R.M."/>
            <person name="Al K.F."/>
            <person name="Giguere D."/>
            <person name="Say H."/>
            <person name="Akouris P.P."/>
            <person name="Dominguez Romero S.A."/>
            <person name="Kwong A."/>
            <person name="Tai V."/>
            <person name="Koval S.F."/>
            <person name="Razvi H."/>
            <person name="Bjazevic J."/>
            <person name="Burton J.P."/>
        </authorList>
    </citation>
    <scope>NUCLEOTIDE SEQUENCE</scope>
    <source>
        <strain evidence="1">HOxNP-1</strain>
    </source>
</reference>
<dbReference type="RefSeq" id="WP_269265411.1">
    <property type="nucleotide sequence ID" value="NZ_CP098248.1"/>
</dbReference>
<name>A0ABY7JJT2_9BURK</name>
<organism evidence="1 2">
    <name type="scientific">Oxalobacter aliiformigenes</name>
    <dbReference type="NCBI Taxonomy" id="2946593"/>
    <lineage>
        <taxon>Bacteria</taxon>
        <taxon>Pseudomonadati</taxon>
        <taxon>Pseudomonadota</taxon>
        <taxon>Betaproteobacteria</taxon>
        <taxon>Burkholderiales</taxon>
        <taxon>Oxalobacteraceae</taxon>
        <taxon>Oxalobacter</taxon>
    </lineage>
</organism>
<sequence length="107" mass="11944">MLYETFPGYAGTDCGVFFWGVFAMDKPKVMVMLAPGFEEGETVTILDIVRRGRFAADSVRYVADVVVRDGKMIASRAPGGLCRSLLLWLMHWEATARRSGNPFCMTK</sequence>
<evidence type="ECO:0000313" key="2">
    <source>
        <dbReference type="Proteomes" id="UP001164794"/>
    </source>
</evidence>
<keyword evidence="2" id="KW-1185">Reference proteome</keyword>
<evidence type="ECO:0000313" key="1">
    <source>
        <dbReference type="EMBL" id="WAV97851.1"/>
    </source>
</evidence>
<protein>
    <submittedName>
        <fullName evidence="1">Uncharacterized protein</fullName>
    </submittedName>
</protein>
<dbReference type="EMBL" id="CP098248">
    <property type="protein sequence ID" value="WAV97851.1"/>
    <property type="molecule type" value="Genomic_DNA"/>
</dbReference>
<gene>
    <name evidence="1" type="ORF">NB645_03760</name>
</gene>
<accession>A0ABY7JJT2</accession>
<dbReference type="Proteomes" id="UP001164794">
    <property type="component" value="Chromosome"/>
</dbReference>